<dbReference type="Proteomes" id="UP000321513">
    <property type="component" value="Unassembled WGS sequence"/>
</dbReference>
<name>A0A512BJJ2_9BACT</name>
<dbReference type="EMBL" id="BJYT01000040">
    <property type="protein sequence ID" value="GEO12124.1"/>
    <property type="molecule type" value="Genomic_DNA"/>
</dbReference>
<dbReference type="CDD" id="cd02440">
    <property type="entry name" value="AdoMet_MTases"/>
    <property type="match status" value="1"/>
</dbReference>
<dbReference type="Gene3D" id="3.40.50.150">
    <property type="entry name" value="Vaccinia Virus protein VP39"/>
    <property type="match status" value="1"/>
</dbReference>
<sequence length="232" mass="26458">MFKIGTTNESNRVDWIEQTLKRIPAGLTILDAGAGESQFKKFCKHLNYIAQDFGKYEGVGDVGLQTGTWDNSKLDIVSDITSIPRPDATFDAIMCTEVFEHVPDPVAAFKELNRLLKPGGYLLVTAPFTSLTHFAPYHFASGFNRFFYEHHLKNFGYEILDLRMNGNYFEHLGQEIRRIKRMAKEYAGIKISFFDKILTHLLLLRLQHFSAKGDSSNEMLAHGIHVFAQKHN</sequence>
<dbReference type="InterPro" id="IPR029063">
    <property type="entry name" value="SAM-dependent_MTases_sf"/>
</dbReference>
<evidence type="ECO:0000313" key="2">
    <source>
        <dbReference type="Proteomes" id="UP000321513"/>
    </source>
</evidence>
<protein>
    <submittedName>
        <fullName evidence="1">Uncharacterized protein</fullName>
    </submittedName>
</protein>
<dbReference type="Pfam" id="PF13489">
    <property type="entry name" value="Methyltransf_23"/>
    <property type="match status" value="1"/>
</dbReference>
<comment type="caution">
    <text evidence="1">The sequence shown here is derived from an EMBL/GenBank/DDBJ whole genome shotgun (WGS) entry which is preliminary data.</text>
</comment>
<keyword evidence="2" id="KW-1185">Reference proteome</keyword>
<gene>
    <name evidence="1" type="ORF">SAE01_46200</name>
</gene>
<dbReference type="RefSeq" id="WP_147206252.1">
    <property type="nucleotide sequence ID" value="NZ_BJYT01000040.1"/>
</dbReference>
<accession>A0A512BJJ2</accession>
<dbReference type="OrthoDB" id="9805171at2"/>
<dbReference type="SUPFAM" id="SSF53335">
    <property type="entry name" value="S-adenosyl-L-methionine-dependent methyltransferases"/>
    <property type="match status" value="1"/>
</dbReference>
<evidence type="ECO:0000313" key="1">
    <source>
        <dbReference type="EMBL" id="GEO12124.1"/>
    </source>
</evidence>
<reference evidence="1 2" key="1">
    <citation type="submission" date="2019-07" db="EMBL/GenBank/DDBJ databases">
        <title>Whole genome shotgun sequence of Segetibacter aerophilus NBRC 106135.</title>
        <authorList>
            <person name="Hosoyama A."/>
            <person name="Uohara A."/>
            <person name="Ohji S."/>
            <person name="Ichikawa N."/>
        </authorList>
    </citation>
    <scope>NUCLEOTIDE SEQUENCE [LARGE SCALE GENOMIC DNA]</scope>
    <source>
        <strain evidence="1 2">NBRC 106135</strain>
    </source>
</reference>
<proteinExistence type="predicted"/>
<organism evidence="1 2">
    <name type="scientific">Segetibacter aerophilus</name>
    <dbReference type="NCBI Taxonomy" id="670293"/>
    <lineage>
        <taxon>Bacteria</taxon>
        <taxon>Pseudomonadati</taxon>
        <taxon>Bacteroidota</taxon>
        <taxon>Chitinophagia</taxon>
        <taxon>Chitinophagales</taxon>
        <taxon>Chitinophagaceae</taxon>
        <taxon>Segetibacter</taxon>
    </lineage>
</organism>
<dbReference type="AlphaFoldDB" id="A0A512BJJ2"/>